<keyword evidence="2" id="KW-0560">Oxidoreductase</keyword>
<keyword evidence="4" id="KW-1185">Reference proteome</keyword>
<evidence type="ECO:0000313" key="3">
    <source>
        <dbReference type="EMBL" id="KAF6032929.1"/>
    </source>
</evidence>
<dbReference type="AlphaFoldDB" id="A0A7J7K2S0"/>
<comment type="caution">
    <text evidence="3">The sequence shown here is derived from an EMBL/GenBank/DDBJ whole genome shotgun (WGS) entry which is preliminary data.</text>
</comment>
<dbReference type="FunFam" id="3.40.50.720:FF:000084">
    <property type="entry name" value="Short-chain dehydrogenase reductase"/>
    <property type="match status" value="1"/>
</dbReference>
<protein>
    <submittedName>
        <fullName evidence="3">DHRS2</fullName>
    </submittedName>
</protein>
<name>A0A7J7K2S0_BUGNE</name>
<evidence type="ECO:0000256" key="1">
    <source>
        <dbReference type="ARBA" id="ARBA00006484"/>
    </source>
</evidence>
<dbReference type="Gene3D" id="3.40.50.720">
    <property type="entry name" value="NAD(P)-binding Rossmann-like Domain"/>
    <property type="match status" value="1"/>
</dbReference>
<gene>
    <name evidence="3" type="ORF">EB796_008725</name>
</gene>
<dbReference type="InterPro" id="IPR020904">
    <property type="entry name" value="Sc_DH/Rdtase_CS"/>
</dbReference>
<dbReference type="InterPro" id="IPR036291">
    <property type="entry name" value="NAD(P)-bd_dom_sf"/>
</dbReference>
<comment type="similarity">
    <text evidence="1">Belongs to the short-chain dehydrogenases/reductases (SDR) family.</text>
</comment>
<dbReference type="EMBL" id="VXIV02001465">
    <property type="protein sequence ID" value="KAF6032929.1"/>
    <property type="molecule type" value="Genomic_DNA"/>
</dbReference>
<dbReference type="InterPro" id="IPR002347">
    <property type="entry name" value="SDR_fam"/>
</dbReference>
<sequence>MNVIEAHKYSDFVRKESSSILYSNDEHYIINIGFDIARRLGQDGAQVVISSRNQQKVDNALAELKSQNLSISGMVCHVSKDEHRKSLVQKTVEEFGGIDIFVSNAACSPHFGPMMEISEAGWDKLWDTNVKAGFMLAKEILPHMRKRGGGSIVFVSSIGGYNPFPVIGSYSVTKTALLGLTRAMSNALAPENIRVNAIAPGVIKTKFAAMLTQEDPELIGIPMKRYGTPKDCSGTVSFLVSDDASYITGETIVMAGGMTSRL</sequence>
<accession>A0A7J7K2S0</accession>
<dbReference type="PANTHER" id="PTHR43943">
    <property type="entry name" value="DEHYDROGENASE/REDUCTASE (SDR FAMILY) MEMBER 4"/>
    <property type="match status" value="1"/>
</dbReference>
<evidence type="ECO:0000313" key="4">
    <source>
        <dbReference type="Proteomes" id="UP000593567"/>
    </source>
</evidence>
<dbReference type="NCBIfam" id="NF005559">
    <property type="entry name" value="PRK07231.1"/>
    <property type="match status" value="1"/>
</dbReference>
<proteinExistence type="inferred from homology"/>
<dbReference type="PRINTS" id="PR00080">
    <property type="entry name" value="SDRFAMILY"/>
</dbReference>
<dbReference type="PRINTS" id="PR00081">
    <property type="entry name" value="GDHRDH"/>
</dbReference>
<dbReference type="PANTHER" id="PTHR43943:SF2">
    <property type="entry name" value="DEHYDROGENASE_REDUCTASE 4"/>
    <property type="match status" value="1"/>
</dbReference>
<dbReference type="OrthoDB" id="1669814at2759"/>
<dbReference type="GO" id="GO:0004090">
    <property type="term" value="F:carbonyl reductase (NADPH) activity"/>
    <property type="evidence" value="ECO:0007669"/>
    <property type="project" value="TreeGrafter"/>
</dbReference>
<dbReference type="Pfam" id="PF13561">
    <property type="entry name" value="adh_short_C2"/>
    <property type="match status" value="1"/>
</dbReference>
<organism evidence="3 4">
    <name type="scientific">Bugula neritina</name>
    <name type="common">Brown bryozoan</name>
    <name type="synonym">Sertularia neritina</name>
    <dbReference type="NCBI Taxonomy" id="10212"/>
    <lineage>
        <taxon>Eukaryota</taxon>
        <taxon>Metazoa</taxon>
        <taxon>Spiralia</taxon>
        <taxon>Lophotrochozoa</taxon>
        <taxon>Bryozoa</taxon>
        <taxon>Gymnolaemata</taxon>
        <taxon>Cheilostomatida</taxon>
        <taxon>Flustrina</taxon>
        <taxon>Buguloidea</taxon>
        <taxon>Bugulidae</taxon>
        <taxon>Bugula</taxon>
    </lineage>
</organism>
<dbReference type="PROSITE" id="PS00061">
    <property type="entry name" value="ADH_SHORT"/>
    <property type="match status" value="1"/>
</dbReference>
<dbReference type="Proteomes" id="UP000593567">
    <property type="component" value="Unassembled WGS sequence"/>
</dbReference>
<reference evidence="3" key="1">
    <citation type="submission" date="2020-06" db="EMBL/GenBank/DDBJ databases">
        <title>Draft genome of Bugula neritina, a colonial animal packing powerful symbionts and potential medicines.</title>
        <authorList>
            <person name="Rayko M."/>
        </authorList>
    </citation>
    <scope>NUCLEOTIDE SEQUENCE [LARGE SCALE GENOMIC DNA]</scope>
    <source>
        <strain evidence="3">Kwan_BN1</strain>
    </source>
</reference>
<dbReference type="SUPFAM" id="SSF51735">
    <property type="entry name" value="NAD(P)-binding Rossmann-fold domains"/>
    <property type="match status" value="1"/>
</dbReference>
<evidence type="ECO:0000256" key="2">
    <source>
        <dbReference type="ARBA" id="ARBA00023002"/>
    </source>
</evidence>